<dbReference type="InterPro" id="IPR029062">
    <property type="entry name" value="Class_I_gatase-like"/>
</dbReference>
<dbReference type="Proteomes" id="UP000544122">
    <property type="component" value="Unassembled WGS sequence"/>
</dbReference>
<dbReference type="Pfam" id="PF06283">
    <property type="entry name" value="ThuA"/>
    <property type="match status" value="1"/>
</dbReference>
<dbReference type="RefSeq" id="WP_171582171.1">
    <property type="nucleotide sequence ID" value="NZ_JAAVLX010000008.1"/>
</dbReference>
<evidence type="ECO:0000313" key="3">
    <source>
        <dbReference type="Proteomes" id="UP000544122"/>
    </source>
</evidence>
<dbReference type="AlphaFoldDB" id="A0A7Y4LXW9"/>
<dbReference type="PANTHER" id="PTHR40469">
    <property type="entry name" value="SECRETED GLYCOSYL HYDROLASE"/>
    <property type="match status" value="1"/>
</dbReference>
<dbReference type="Gene3D" id="3.40.50.880">
    <property type="match status" value="1"/>
</dbReference>
<evidence type="ECO:0000313" key="2">
    <source>
        <dbReference type="EMBL" id="NOJ42962.1"/>
    </source>
</evidence>
<dbReference type="SUPFAM" id="SSF52317">
    <property type="entry name" value="Class I glutamine amidotransferase-like"/>
    <property type="match status" value="1"/>
</dbReference>
<feature type="domain" description="ThuA-like" evidence="1">
    <location>
        <begin position="29"/>
        <end position="245"/>
    </location>
</feature>
<protein>
    <submittedName>
        <fullName evidence="2">ThuA domain-containing protein</fullName>
    </submittedName>
</protein>
<dbReference type="PANTHER" id="PTHR40469:SF2">
    <property type="entry name" value="GALACTOSE-BINDING DOMAIN-LIKE SUPERFAMILY PROTEIN"/>
    <property type="match status" value="1"/>
</dbReference>
<dbReference type="InterPro" id="IPR029010">
    <property type="entry name" value="ThuA-like"/>
</dbReference>
<gene>
    <name evidence="2" type="ORF">HCN58_25850</name>
</gene>
<reference evidence="2 3" key="1">
    <citation type="submission" date="2020-03" db="EMBL/GenBank/DDBJ databases">
        <title>Bradyrhizobium diversity isolated from nodules of Indigofera sp.</title>
        <authorList>
            <person name="Klepa M."/>
            <person name="Helene L."/>
            <person name="Hungria M."/>
        </authorList>
    </citation>
    <scope>NUCLEOTIDE SEQUENCE [LARGE SCALE GENOMIC DNA]</scope>
    <source>
        <strain evidence="2 3">WSM 1791</strain>
    </source>
</reference>
<accession>A0A7Y4LXW9</accession>
<comment type="caution">
    <text evidence="2">The sequence shown here is derived from an EMBL/GenBank/DDBJ whole genome shotgun (WGS) entry which is preliminary data.</text>
</comment>
<name>A0A7Y4LXW9_9BRAD</name>
<proteinExistence type="predicted"/>
<sequence>MRRRDFIALLGGAAAIVPLGGHAEGPRERVLYFTHSAGYRHDVIPLSKAILTQLASNSGVFEVTATEDPSEFSTDNLGRYAAVMFYTSGELPMSDAQKNTLLNFVRSGRGFLGVHSATDTFYTWPDYLDLVGGYFNGHPWHQTVTIGVVDPSNPLVAFLGNSLQLEDEIYQISDFDYRRSRVLLRLDPSSVDLGKTGVHQRFYGWPLAWTRFHGEGRVFYTALGHEPSVWQDARFQRLLTNAILWSMRRSP</sequence>
<keyword evidence="3" id="KW-1185">Reference proteome</keyword>
<organism evidence="2 3">
    <name type="scientific">Bradyrhizobium australiense</name>
    <dbReference type="NCBI Taxonomy" id="2721161"/>
    <lineage>
        <taxon>Bacteria</taxon>
        <taxon>Pseudomonadati</taxon>
        <taxon>Pseudomonadota</taxon>
        <taxon>Alphaproteobacteria</taxon>
        <taxon>Hyphomicrobiales</taxon>
        <taxon>Nitrobacteraceae</taxon>
        <taxon>Bradyrhizobium</taxon>
    </lineage>
</organism>
<evidence type="ECO:0000259" key="1">
    <source>
        <dbReference type="Pfam" id="PF06283"/>
    </source>
</evidence>
<dbReference type="EMBL" id="JAAVLX010000008">
    <property type="protein sequence ID" value="NOJ42962.1"/>
    <property type="molecule type" value="Genomic_DNA"/>
</dbReference>